<dbReference type="InterPro" id="IPR036397">
    <property type="entry name" value="RNaseH_sf"/>
</dbReference>
<gene>
    <name evidence="3" type="primary">A05g505190.1_BraROA</name>
    <name evidence="3" type="ORF">IGI04_019325</name>
</gene>
<dbReference type="InterPro" id="IPR002156">
    <property type="entry name" value="RNaseH_domain"/>
</dbReference>
<organism evidence="3 4">
    <name type="scientific">Brassica rapa subsp. trilocularis</name>
    <dbReference type="NCBI Taxonomy" id="1813537"/>
    <lineage>
        <taxon>Eukaryota</taxon>
        <taxon>Viridiplantae</taxon>
        <taxon>Streptophyta</taxon>
        <taxon>Embryophyta</taxon>
        <taxon>Tracheophyta</taxon>
        <taxon>Spermatophyta</taxon>
        <taxon>Magnoliopsida</taxon>
        <taxon>eudicotyledons</taxon>
        <taxon>Gunneridae</taxon>
        <taxon>Pentapetalae</taxon>
        <taxon>rosids</taxon>
        <taxon>malvids</taxon>
        <taxon>Brassicales</taxon>
        <taxon>Brassicaceae</taxon>
        <taxon>Brassiceae</taxon>
        <taxon>Brassica</taxon>
    </lineage>
</organism>
<dbReference type="Proteomes" id="UP000823674">
    <property type="component" value="Chromosome A05"/>
</dbReference>
<protein>
    <recommendedName>
        <fullName evidence="2">RNase H type-1 domain-containing protein</fullName>
    </recommendedName>
</protein>
<dbReference type="PANTHER" id="PTHR33710:SF71">
    <property type="entry name" value="ENDONUCLEASE_EXONUCLEASE_PHOSPHATASE DOMAIN-CONTAINING PROTEIN"/>
    <property type="match status" value="1"/>
</dbReference>
<keyword evidence="4" id="KW-1185">Reference proteome</keyword>
<dbReference type="Gene3D" id="3.30.420.10">
    <property type="entry name" value="Ribonuclease H-like superfamily/Ribonuclease H"/>
    <property type="match status" value="1"/>
</dbReference>
<reference evidence="3 4" key="1">
    <citation type="submission" date="2021-03" db="EMBL/GenBank/DDBJ databases">
        <authorList>
            <person name="King G.J."/>
            <person name="Bancroft I."/>
            <person name="Baten A."/>
            <person name="Bloomfield J."/>
            <person name="Borpatragohain P."/>
            <person name="He Z."/>
            <person name="Irish N."/>
            <person name="Irwin J."/>
            <person name="Liu K."/>
            <person name="Mauleon R.P."/>
            <person name="Moore J."/>
            <person name="Morris R."/>
            <person name="Ostergaard L."/>
            <person name="Wang B."/>
            <person name="Wells R."/>
        </authorList>
    </citation>
    <scope>NUCLEOTIDE SEQUENCE [LARGE SCALE GENOMIC DNA]</scope>
    <source>
        <strain evidence="3">R-o-18</strain>
        <tissue evidence="3">Leaf</tissue>
    </source>
</reference>
<evidence type="ECO:0000313" key="4">
    <source>
        <dbReference type="Proteomes" id="UP000823674"/>
    </source>
</evidence>
<evidence type="ECO:0000256" key="1">
    <source>
        <dbReference type="SAM" id="MobiDB-lite"/>
    </source>
</evidence>
<dbReference type="PANTHER" id="PTHR33710">
    <property type="entry name" value="BNAC02G09200D PROTEIN"/>
    <property type="match status" value="1"/>
</dbReference>
<proteinExistence type="predicted"/>
<comment type="caution">
    <text evidence="3">The sequence shown here is derived from an EMBL/GenBank/DDBJ whole genome shotgun (WGS) entry which is preliminary data.</text>
</comment>
<dbReference type="InterPro" id="IPR044730">
    <property type="entry name" value="RNase_H-like_dom_plant"/>
</dbReference>
<evidence type="ECO:0000313" key="3">
    <source>
        <dbReference type="EMBL" id="KAG5397511.1"/>
    </source>
</evidence>
<feature type="compositionally biased region" description="Basic and acidic residues" evidence="1">
    <location>
        <begin position="15"/>
        <end position="34"/>
    </location>
</feature>
<dbReference type="CDD" id="cd06222">
    <property type="entry name" value="RNase_H_like"/>
    <property type="match status" value="1"/>
</dbReference>
<dbReference type="InterPro" id="IPR012337">
    <property type="entry name" value="RNaseH-like_sf"/>
</dbReference>
<feature type="region of interest" description="Disordered" evidence="1">
    <location>
        <begin position="1"/>
        <end position="34"/>
    </location>
</feature>
<sequence length="278" mass="31673">MYQHTAKPPVSCKLIAEKEASPKTKQGRSSEKPAAELTKAWVVKSFAEKLRILIRKQSVETPKELKKTIQRRVTLKLLLGIVIPAWRLRKRHQIQGKPHPGNRSLMTNAPRNLQRKNKRAEAIGDDRGGRDAICLSDSKSLIDIITGKKVVVALRGILHDIGVLSASFNSISFSLISRTCNEPADRLAKNALYRPDRAMGNSEWFSLYSNSSSQYLRFMGSDHRPIITHLSNRKKKGWKKFCFDKRWTSKSGFENIVQEGWTDIESNDDISLHDRIKR</sequence>
<feature type="non-terminal residue" evidence="3">
    <location>
        <position position="278"/>
    </location>
</feature>
<name>A0ABQ7MHX7_BRACM</name>
<feature type="domain" description="RNase H type-1" evidence="2">
    <location>
        <begin position="128"/>
        <end position="191"/>
    </location>
</feature>
<dbReference type="EMBL" id="JADBGQ010000005">
    <property type="protein sequence ID" value="KAG5397511.1"/>
    <property type="molecule type" value="Genomic_DNA"/>
</dbReference>
<evidence type="ECO:0000259" key="2">
    <source>
        <dbReference type="Pfam" id="PF13456"/>
    </source>
</evidence>
<dbReference type="Pfam" id="PF13456">
    <property type="entry name" value="RVT_3"/>
    <property type="match status" value="1"/>
</dbReference>
<dbReference type="SUPFAM" id="SSF53098">
    <property type="entry name" value="Ribonuclease H-like"/>
    <property type="match status" value="1"/>
</dbReference>
<accession>A0ABQ7MHX7</accession>